<evidence type="ECO:0000256" key="1">
    <source>
        <dbReference type="ARBA" id="ARBA00004691"/>
    </source>
</evidence>
<comment type="cofactor">
    <cofactor evidence="7">
        <name>Zn(2+)</name>
        <dbReference type="ChEBI" id="CHEBI:29105"/>
    </cofactor>
    <text evidence="7">Binds 1 zinc ion per subunit.</text>
</comment>
<dbReference type="InterPro" id="IPR050076">
    <property type="entry name" value="ArchSynthase1/Queuine_TRR"/>
</dbReference>
<dbReference type="FunFam" id="3.20.20.105:FF:000001">
    <property type="entry name" value="Queuine tRNA-ribosyltransferase"/>
    <property type="match status" value="1"/>
</dbReference>
<dbReference type="FunCoup" id="W0RH39">
    <property type="interactions" value="546"/>
</dbReference>
<dbReference type="eggNOG" id="COG0343">
    <property type="taxonomic scope" value="Bacteria"/>
</dbReference>
<dbReference type="KEGG" id="gba:J421_2569"/>
<dbReference type="Pfam" id="PF01702">
    <property type="entry name" value="TGT"/>
    <property type="match status" value="1"/>
</dbReference>
<dbReference type="PANTHER" id="PTHR46499">
    <property type="entry name" value="QUEUINE TRNA-RIBOSYLTRANSFERASE"/>
    <property type="match status" value="1"/>
</dbReference>
<feature type="active site" description="Nucleophile" evidence="7">
    <location>
        <position position="275"/>
    </location>
</feature>
<dbReference type="Gene3D" id="3.20.20.105">
    <property type="entry name" value="Queuine tRNA-ribosyltransferase-like"/>
    <property type="match status" value="1"/>
</dbReference>
<dbReference type="InterPro" id="IPR036511">
    <property type="entry name" value="TGT-like_sf"/>
</dbReference>
<dbReference type="Proteomes" id="UP000019151">
    <property type="component" value="Chromosome"/>
</dbReference>
<dbReference type="HAMAP" id="MF_00168">
    <property type="entry name" value="Q_tRNA_Tgt"/>
    <property type="match status" value="1"/>
</dbReference>
<sequence length="433" mass="47742">MPFDFTTHGMLGRARTGTFTTPHGPIATPTFMAVGTLATVKSLDPEDLRAMGATMILANAYHLHLRPGDELVREMGGLHRFMAWDRPILTDSGGFQVFSLEGLRTIDEDGVDFRSHIDGSRRRFTPESVMRIERNLGADVVMQFDHVPPGQSEPAVARDAMERSLRWLARCRAEHARLRSDDPDAPTPEQALFPIVQGGIHAELRQASARGIRDMGDWVGYGVGGLSVGEAKPDMYAMLEVVDDELPADRPRYLMGVGYPEDLVEAVRRGVDLFDCVAPTRMGRNGAALTQDGRINLKNARYRNEPGPLDEACDCTACRRFSRAYVRHLVAADEMLGLRLLSLHNVHFLVALMRDARAAIERGTFDGWSAAWLDRYLAGERARGAVSRPVLPHAKKSGLGTRDSGLGSPEPTSPESRVPSPESRVPSPESRNR</sequence>
<feature type="active site" description="Proton acceptor" evidence="7">
    <location>
        <position position="91"/>
    </location>
</feature>
<evidence type="ECO:0000256" key="2">
    <source>
        <dbReference type="ARBA" id="ARBA00022676"/>
    </source>
</evidence>
<dbReference type="RefSeq" id="WP_025411580.1">
    <property type="nucleotide sequence ID" value="NZ_CP007128.1"/>
</dbReference>
<protein>
    <recommendedName>
        <fullName evidence="7">Queuine tRNA-ribosyltransferase</fullName>
        <ecNumber evidence="7">2.4.2.29</ecNumber>
    </recommendedName>
    <alternativeName>
        <fullName evidence="7">Guanine insertion enzyme</fullName>
    </alternativeName>
    <alternativeName>
        <fullName evidence="7">tRNA-guanine transglycosylase</fullName>
    </alternativeName>
</protein>
<comment type="catalytic activity">
    <reaction evidence="6 7">
        <text>7-aminomethyl-7-carbaguanine + guanosine(34) in tRNA = 7-aminomethyl-7-carbaguanosine(34) in tRNA + guanine</text>
        <dbReference type="Rhea" id="RHEA:24104"/>
        <dbReference type="Rhea" id="RHEA-COMP:10341"/>
        <dbReference type="Rhea" id="RHEA-COMP:10342"/>
        <dbReference type="ChEBI" id="CHEBI:16235"/>
        <dbReference type="ChEBI" id="CHEBI:58703"/>
        <dbReference type="ChEBI" id="CHEBI:74269"/>
        <dbReference type="ChEBI" id="CHEBI:82833"/>
        <dbReference type="EC" id="2.4.2.29"/>
    </reaction>
</comment>
<evidence type="ECO:0000256" key="6">
    <source>
        <dbReference type="ARBA" id="ARBA00050112"/>
    </source>
</evidence>
<feature type="compositionally biased region" description="Low complexity" evidence="8">
    <location>
        <begin position="408"/>
        <end position="433"/>
    </location>
</feature>
<name>W0RH39_9BACT</name>
<evidence type="ECO:0000256" key="8">
    <source>
        <dbReference type="SAM" id="MobiDB-lite"/>
    </source>
</evidence>
<comment type="subunit">
    <text evidence="7">Homodimer. Within each dimer, one monomer is responsible for RNA recognition and catalysis, while the other monomer binds to the replacement base PreQ1.</text>
</comment>
<feature type="binding site" evidence="7">
    <location>
        <position position="313"/>
    </location>
    <ligand>
        <name>Zn(2+)</name>
        <dbReference type="ChEBI" id="CHEBI:29105"/>
    </ligand>
</feature>
<dbReference type="PATRIC" id="fig|861299.3.peg.2617"/>
<feature type="binding site" evidence="7">
    <location>
        <begin position="91"/>
        <end position="95"/>
    </location>
    <ligand>
        <name>substrate</name>
    </ligand>
</feature>
<evidence type="ECO:0000259" key="9">
    <source>
        <dbReference type="Pfam" id="PF01702"/>
    </source>
</evidence>
<dbReference type="HOGENOM" id="CLU_022060_0_1_0"/>
<keyword evidence="7" id="KW-0479">Metal-binding</keyword>
<feature type="binding site" evidence="7">
    <location>
        <position position="145"/>
    </location>
    <ligand>
        <name>substrate</name>
    </ligand>
</feature>
<dbReference type="NCBIfam" id="TIGR00449">
    <property type="entry name" value="tgt_general"/>
    <property type="match status" value="1"/>
</dbReference>
<feature type="region of interest" description="Disordered" evidence="8">
    <location>
        <begin position="388"/>
        <end position="433"/>
    </location>
</feature>
<keyword evidence="5 7" id="KW-0671">Queuosine biosynthesis</keyword>
<dbReference type="InParanoid" id="W0RH39"/>
<dbReference type="InterPro" id="IPR004803">
    <property type="entry name" value="TGT"/>
</dbReference>
<organism evidence="10 11">
    <name type="scientific">Gemmatirosa kalamazoonensis</name>
    <dbReference type="NCBI Taxonomy" id="861299"/>
    <lineage>
        <taxon>Bacteria</taxon>
        <taxon>Pseudomonadati</taxon>
        <taxon>Gemmatimonadota</taxon>
        <taxon>Gemmatimonadia</taxon>
        <taxon>Gemmatimonadales</taxon>
        <taxon>Gemmatimonadaceae</taxon>
        <taxon>Gemmatirosa</taxon>
    </lineage>
</organism>
<dbReference type="InterPro" id="IPR002616">
    <property type="entry name" value="tRNA_ribo_trans-like"/>
</dbReference>
<evidence type="ECO:0000313" key="10">
    <source>
        <dbReference type="EMBL" id="AHG90106.1"/>
    </source>
</evidence>
<feature type="binding site" evidence="7">
    <location>
        <position position="315"/>
    </location>
    <ligand>
        <name>Zn(2+)</name>
        <dbReference type="ChEBI" id="CHEBI:29105"/>
    </ligand>
</feature>
<evidence type="ECO:0000256" key="7">
    <source>
        <dbReference type="HAMAP-Rule" id="MF_00168"/>
    </source>
</evidence>
<dbReference type="AlphaFoldDB" id="W0RH39"/>
<evidence type="ECO:0000256" key="5">
    <source>
        <dbReference type="ARBA" id="ARBA00022785"/>
    </source>
</evidence>
<feature type="binding site" evidence="7">
    <location>
        <position position="225"/>
    </location>
    <ligand>
        <name>substrate</name>
    </ligand>
</feature>
<keyword evidence="3 7" id="KW-0808">Transferase</keyword>
<dbReference type="PANTHER" id="PTHR46499:SF1">
    <property type="entry name" value="QUEUINE TRNA-RIBOSYLTRANSFERASE"/>
    <property type="match status" value="1"/>
</dbReference>
<dbReference type="STRING" id="861299.J421_2569"/>
<proteinExistence type="inferred from homology"/>
<feature type="binding site" evidence="7">
    <location>
        <position position="344"/>
    </location>
    <ligand>
        <name>Zn(2+)</name>
        <dbReference type="ChEBI" id="CHEBI:29105"/>
    </ligand>
</feature>
<dbReference type="EMBL" id="CP007128">
    <property type="protein sequence ID" value="AHG90106.1"/>
    <property type="molecule type" value="Genomic_DNA"/>
</dbReference>
<evidence type="ECO:0000256" key="3">
    <source>
        <dbReference type="ARBA" id="ARBA00022679"/>
    </source>
</evidence>
<feature type="region of interest" description="RNA binding" evidence="7">
    <location>
        <begin position="256"/>
        <end position="262"/>
    </location>
</feature>
<keyword evidence="4 7" id="KW-0819">tRNA processing</keyword>
<feature type="binding site" evidence="7">
    <location>
        <position position="318"/>
    </location>
    <ligand>
        <name>Zn(2+)</name>
        <dbReference type="ChEBI" id="CHEBI:29105"/>
    </ligand>
</feature>
<dbReference type="OrthoDB" id="9805417at2"/>
<comment type="similarity">
    <text evidence="7">Belongs to the queuine tRNA-ribosyltransferase family.</text>
</comment>
<dbReference type="GO" id="GO:0008479">
    <property type="term" value="F:tRNA-guanosine(34) queuine transglycosylase activity"/>
    <property type="evidence" value="ECO:0007669"/>
    <property type="project" value="UniProtKB-UniRule"/>
</dbReference>
<accession>W0RH39</accession>
<keyword evidence="11" id="KW-1185">Reference proteome</keyword>
<keyword evidence="2 7" id="KW-0328">Glycosyltransferase</keyword>
<comment type="function">
    <text evidence="7">Catalyzes the base-exchange of a guanine (G) residue with the queuine precursor 7-aminomethyl-7-deazaguanine (PreQ1) at position 34 (anticodon wobble position) in tRNAs with GU(N) anticodons (tRNA-Asp, -Asn, -His and -Tyr). Catalysis occurs through a double-displacement mechanism. The nucleophile active site attacks the C1' of nucleotide 34 to detach the guanine base from the RNA, forming a covalent enzyme-RNA intermediate. The proton acceptor active site deprotonates the incoming PreQ1, allowing a nucleophilic attack on the C1' of the ribose to form the product. After dissociation, two additional enzymatic reactions on the tRNA convert PreQ1 to queuine (Q), resulting in the hypermodified nucleoside queuosine (7-(((4,5-cis-dihydroxy-2-cyclopenten-1-yl)amino)methyl)-7-deazaguanosine).</text>
</comment>
<dbReference type="SUPFAM" id="SSF51713">
    <property type="entry name" value="tRNA-guanine transglycosylase"/>
    <property type="match status" value="1"/>
</dbReference>
<feature type="domain" description="tRNA-guanine(15) transglycosylase-like" evidence="9">
    <location>
        <begin position="13"/>
        <end position="376"/>
    </location>
</feature>
<dbReference type="GO" id="GO:0008616">
    <property type="term" value="P:tRNA queuosine(34) biosynthetic process"/>
    <property type="evidence" value="ECO:0007669"/>
    <property type="project" value="UniProtKB-UniRule"/>
</dbReference>
<dbReference type="GO" id="GO:0005829">
    <property type="term" value="C:cytosol"/>
    <property type="evidence" value="ECO:0007669"/>
    <property type="project" value="TreeGrafter"/>
</dbReference>
<comment type="pathway">
    <text evidence="1 7">tRNA modification; tRNA-queuosine biosynthesis.</text>
</comment>
<evidence type="ECO:0000256" key="4">
    <source>
        <dbReference type="ARBA" id="ARBA00022694"/>
    </source>
</evidence>
<evidence type="ECO:0000313" key="11">
    <source>
        <dbReference type="Proteomes" id="UP000019151"/>
    </source>
</evidence>
<feature type="region of interest" description="RNA binding; important for wobble base 34 recognition" evidence="7">
    <location>
        <begin position="280"/>
        <end position="284"/>
    </location>
</feature>
<dbReference type="UniPathway" id="UPA00392"/>
<dbReference type="EC" id="2.4.2.29" evidence="7"/>
<keyword evidence="7" id="KW-0862">Zinc</keyword>
<dbReference type="GO" id="GO:0046872">
    <property type="term" value="F:metal ion binding"/>
    <property type="evidence" value="ECO:0007669"/>
    <property type="project" value="UniProtKB-KW"/>
</dbReference>
<gene>
    <name evidence="7" type="primary">tgt</name>
    <name evidence="10" type="ORF">J421_2569</name>
</gene>
<reference evidence="10 11" key="1">
    <citation type="journal article" date="2014" name="Genome Announc.">
        <title>Genome Sequence and Methylome of Soil Bacterium Gemmatirosa kalamazoonensis KBS708T, a Member of the Rarely Cultivated Gemmatimonadetes Phylum.</title>
        <authorList>
            <person name="Debruyn J.M."/>
            <person name="Radosevich M."/>
            <person name="Wommack K.E."/>
            <person name="Polson S.W."/>
            <person name="Hauser L.J."/>
            <person name="Fawaz M.N."/>
            <person name="Korlach J."/>
            <person name="Tsai Y.C."/>
        </authorList>
    </citation>
    <scope>NUCLEOTIDE SEQUENCE [LARGE SCALE GENOMIC DNA]</scope>
    <source>
        <strain evidence="10 11">KBS708</strain>
    </source>
</reference>
<dbReference type="NCBIfam" id="TIGR00430">
    <property type="entry name" value="Q_tRNA_tgt"/>
    <property type="match status" value="1"/>
</dbReference>
<feature type="binding site" evidence="7">
    <location>
        <position position="197"/>
    </location>
    <ligand>
        <name>substrate</name>
    </ligand>
</feature>